<accession>A0AA43QG33</accession>
<dbReference type="PANTHER" id="PTHR23092">
    <property type="entry name" value="POLY(A) RNA POLYMERASE"/>
    <property type="match status" value="1"/>
</dbReference>
<dbReference type="GO" id="GO:0003729">
    <property type="term" value="F:mRNA binding"/>
    <property type="evidence" value="ECO:0007669"/>
    <property type="project" value="TreeGrafter"/>
</dbReference>
<dbReference type="SUPFAM" id="SSF81631">
    <property type="entry name" value="PAP/OAS1 substrate-binding domain"/>
    <property type="match status" value="1"/>
</dbReference>
<dbReference type="GO" id="GO:1990817">
    <property type="term" value="F:poly(A) RNA polymerase activity"/>
    <property type="evidence" value="ECO:0007669"/>
    <property type="project" value="UniProtKB-EC"/>
</dbReference>
<evidence type="ECO:0000256" key="2">
    <source>
        <dbReference type="ARBA" id="ARBA00012388"/>
    </source>
</evidence>
<reference evidence="8" key="1">
    <citation type="journal article" date="2023" name="Genome Biol. Evol.">
        <title>First Whole Genome Sequence and Flow Cytometry Genome Size Data for the Lichen-Forming Fungus Ramalina farinacea (Ascomycota).</title>
        <authorList>
            <person name="Llewellyn T."/>
            <person name="Mian S."/>
            <person name="Hill R."/>
            <person name="Leitch I.J."/>
            <person name="Gaya E."/>
        </authorList>
    </citation>
    <scope>NUCLEOTIDE SEQUENCE</scope>
    <source>
        <strain evidence="8">LIQ254RAFAR</strain>
    </source>
</reference>
<evidence type="ECO:0000256" key="4">
    <source>
        <dbReference type="ARBA" id="ARBA00022842"/>
    </source>
</evidence>
<dbReference type="Proteomes" id="UP001161017">
    <property type="component" value="Unassembled WGS sequence"/>
</dbReference>
<feature type="region of interest" description="Disordered" evidence="5">
    <location>
        <begin position="613"/>
        <end position="697"/>
    </location>
</feature>
<gene>
    <name evidence="8" type="ORF">OHK93_004079</name>
</gene>
<feature type="compositionally biased region" description="Polar residues" evidence="5">
    <location>
        <begin position="185"/>
        <end position="198"/>
    </location>
</feature>
<dbReference type="InterPro" id="IPR043519">
    <property type="entry name" value="NT_sf"/>
</dbReference>
<feature type="domain" description="PAP-associated" evidence="6">
    <location>
        <begin position="496"/>
        <end position="559"/>
    </location>
</feature>
<evidence type="ECO:0000259" key="6">
    <source>
        <dbReference type="Pfam" id="PF03828"/>
    </source>
</evidence>
<evidence type="ECO:0000256" key="3">
    <source>
        <dbReference type="ARBA" id="ARBA00022723"/>
    </source>
</evidence>
<feature type="compositionally biased region" description="Acidic residues" evidence="5">
    <location>
        <begin position="127"/>
        <end position="144"/>
    </location>
</feature>
<evidence type="ECO:0000313" key="9">
    <source>
        <dbReference type="Proteomes" id="UP001161017"/>
    </source>
</evidence>
<comment type="caution">
    <text evidence="8">The sequence shown here is derived from an EMBL/GenBank/DDBJ whole genome shotgun (WGS) entry which is preliminary data.</text>
</comment>
<feature type="compositionally biased region" description="Basic and acidic residues" evidence="5">
    <location>
        <begin position="59"/>
        <end position="69"/>
    </location>
</feature>
<dbReference type="AlphaFoldDB" id="A0AA43QG33"/>
<dbReference type="GO" id="GO:0031499">
    <property type="term" value="C:TRAMP complex"/>
    <property type="evidence" value="ECO:0007669"/>
    <property type="project" value="TreeGrafter"/>
</dbReference>
<dbReference type="Gene3D" id="1.10.1410.10">
    <property type="match status" value="1"/>
</dbReference>
<dbReference type="PANTHER" id="PTHR23092:SF15">
    <property type="entry name" value="INACTIVE NON-CANONICAL POLY(A) RNA POLYMERASE PROTEIN TRF4-2-RELATED"/>
    <property type="match status" value="1"/>
</dbReference>
<feature type="compositionally biased region" description="Basic and acidic residues" evidence="5">
    <location>
        <begin position="89"/>
        <end position="110"/>
    </location>
</feature>
<feature type="compositionally biased region" description="Acidic residues" evidence="5">
    <location>
        <begin position="15"/>
        <end position="28"/>
    </location>
</feature>
<feature type="compositionally biased region" description="Basic residues" evidence="5">
    <location>
        <begin position="644"/>
        <end position="662"/>
    </location>
</feature>
<evidence type="ECO:0000313" key="8">
    <source>
        <dbReference type="EMBL" id="MDI1485890.1"/>
    </source>
</evidence>
<sequence>MLGVAQGTAKYLDTGDVDDSDEADMDQSDSDRENGEILEVGMDGNVESPAQEPPRKRRNNGEQKDDDGIVPKWSNPDPYTLLPPVNETTVKKKDPVETIRKYRKTGEGKAIETNQVSANDDFISFNFEEDESSSNLSEADEDEDGGVKLYAESPKQKGASSTARSREAPSSSRQRASKSRRYSSPISQTRKTNGNHRSSPAGFGPKQSVQIERQLIVLDIVEQYRILPDGADHQDTSLGSRKRTIDDEIKADAFRPPRQKNINGLLEEWYPARGSDPVPWLRPSEYIDVMPGLRLHKEICDFYDFIRPQRFEEVVREELLEELRDLVRNEIPDSDILCFGSFAAGLYLPNADMDLVVMSSSYRNYGDKSICQSKSAIRRFADFISRSGIAQPRSVDYVLYAKVPLVKFVHRVTRIRVDISFENDTGPNGVRVYREWTRSFPAMPILVAVIKQFIMMRGCNEVQHGGLGGFTVTCLVTSLLQNLPRVQARELIPEEHLGEMLLEFLDFYGNQFDLFRTGILMNPPGFFDKQAFNRQRVGSAPYGPSQNDRLAIMDPNDRNRDISGGSREVVAIFDLFGKAHEHIINAMKSANRLSLLDWSLGGNYEELLNQRDRAKAKKTAKKGSKQHLDDPSRAAEHVANKEMRIKKKMKRKRKKENAKLRPKPQLDASTGVTKGPKNHQAAGAPFGGDRGQPIVID</sequence>
<feature type="compositionally biased region" description="Basic residues" evidence="5">
    <location>
        <begin position="614"/>
        <end position="625"/>
    </location>
</feature>
<comment type="similarity">
    <text evidence="1">Belongs to the DNA polymerase type-B-like family.</text>
</comment>
<proteinExistence type="inferred from homology"/>
<dbReference type="GO" id="GO:0005730">
    <property type="term" value="C:nucleolus"/>
    <property type="evidence" value="ECO:0007669"/>
    <property type="project" value="TreeGrafter"/>
</dbReference>
<feature type="region of interest" description="Disordered" evidence="5">
    <location>
        <begin position="1"/>
        <end position="206"/>
    </location>
</feature>
<dbReference type="GO" id="GO:0010605">
    <property type="term" value="P:negative regulation of macromolecule metabolic process"/>
    <property type="evidence" value="ECO:0007669"/>
    <property type="project" value="UniProtKB-ARBA"/>
</dbReference>
<dbReference type="CDD" id="cd05402">
    <property type="entry name" value="NT_PAP_TUTase"/>
    <property type="match status" value="1"/>
</dbReference>
<dbReference type="SUPFAM" id="SSF81301">
    <property type="entry name" value="Nucleotidyltransferase"/>
    <property type="match status" value="1"/>
</dbReference>
<dbReference type="EC" id="2.7.7.19" evidence="2"/>
<keyword evidence="9" id="KW-1185">Reference proteome</keyword>
<dbReference type="InterPro" id="IPR002058">
    <property type="entry name" value="PAP_assoc"/>
</dbReference>
<name>A0AA43QG33_9LECA</name>
<dbReference type="Pfam" id="PF03828">
    <property type="entry name" value="PAP_assoc"/>
    <property type="match status" value="1"/>
</dbReference>
<keyword evidence="3" id="KW-0479">Metal-binding</keyword>
<evidence type="ECO:0000256" key="5">
    <source>
        <dbReference type="SAM" id="MobiDB-lite"/>
    </source>
</evidence>
<dbReference type="Gene3D" id="3.30.460.10">
    <property type="entry name" value="Beta Polymerase, domain 2"/>
    <property type="match status" value="1"/>
</dbReference>
<evidence type="ECO:0000256" key="1">
    <source>
        <dbReference type="ARBA" id="ARBA00008593"/>
    </source>
</evidence>
<organism evidence="8 9">
    <name type="scientific">Ramalina farinacea</name>
    <dbReference type="NCBI Taxonomy" id="258253"/>
    <lineage>
        <taxon>Eukaryota</taxon>
        <taxon>Fungi</taxon>
        <taxon>Dikarya</taxon>
        <taxon>Ascomycota</taxon>
        <taxon>Pezizomycotina</taxon>
        <taxon>Lecanoromycetes</taxon>
        <taxon>OSLEUM clade</taxon>
        <taxon>Lecanoromycetidae</taxon>
        <taxon>Lecanorales</taxon>
        <taxon>Lecanorineae</taxon>
        <taxon>Ramalinaceae</taxon>
        <taxon>Ramalina</taxon>
    </lineage>
</organism>
<dbReference type="InterPro" id="IPR045862">
    <property type="entry name" value="Trf4-like"/>
</dbReference>
<evidence type="ECO:0000259" key="7">
    <source>
        <dbReference type="Pfam" id="PF22600"/>
    </source>
</evidence>
<dbReference type="GO" id="GO:0046872">
    <property type="term" value="F:metal ion binding"/>
    <property type="evidence" value="ECO:0007669"/>
    <property type="project" value="UniProtKB-KW"/>
</dbReference>
<protein>
    <recommendedName>
        <fullName evidence="2">polynucleotide adenylyltransferase</fullName>
        <ecNumber evidence="2">2.7.7.19</ecNumber>
    </recommendedName>
</protein>
<dbReference type="Pfam" id="PF22600">
    <property type="entry name" value="MTPAP-like_central"/>
    <property type="match status" value="1"/>
</dbReference>
<feature type="domain" description="Poly(A) RNA polymerase mitochondrial-like central palm" evidence="7">
    <location>
        <begin position="295"/>
        <end position="426"/>
    </location>
</feature>
<dbReference type="InterPro" id="IPR054708">
    <property type="entry name" value="MTPAP-like_central"/>
</dbReference>
<dbReference type="GO" id="GO:0043634">
    <property type="term" value="P:polyadenylation-dependent ncRNA catabolic process"/>
    <property type="evidence" value="ECO:0007669"/>
    <property type="project" value="TreeGrafter"/>
</dbReference>
<keyword evidence="4" id="KW-0460">Magnesium</keyword>
<feature type="compositionally biased region" description="Basic and acidic residues" evidence="5">
    <location>
        <begin position="626"/>
        <end position="643"/>
    </location>
</feature>
<dbReference type="EMBL" id="JAPUFD010000002">
    <property type="protein sequence ID" value="MDI1485890.1"/>
    <property type="molecule type" value="Genomic_DNA"/>
</dbReference>
<dbReference type="GO" id="GO:0031123">
    <property type="term" value="P:RNA 3'-end processing"/>
    <property type="evidence" value="ECO:0007669"/>
    <property type="project" value="TreeGrafter"/>
</dbReference>